<evidence type="ECO:0000313" key="7">
    <source>
        <dbReference type="Proteomes" id="UP000596660"/>
    </source>
</evidence>
<dbReference type="Gene3D" id="1.10.1200.210">
    <property type="entry name" value="Chaperonin-like RbcX"/>
    <property type="match status" value="1"/>
</dbReference>
<evidence type="ECO:0000313" key="6">
    <source>
        <dbReference type="EnsemblPlants" id="AUR62000123-RA:cds"/>
    </source>
</evidence>
<dbReference type="InterPro" id="IPR003435">
    <property type="entry name" value="Chaperonin_RcbX"/>
</dbReference>
<feature type="domain" description="Transposase MuDR plant" evidence="5">
    <location>
        <begin position="471"/>
        <end position="519"/>
    </location>
</feature>
<dbReference type="GO" id="GO:0015977">
    <property type="term" value="P:carbon fixation"/>
    <property type="evidence" value="ECO:0007669"/>
    <property type="project" value="UniProtKB-KW"/>
</dbReference>
<feature type="coiled-coil region" evidence="4">
    <location>
        <begin position="388"/>
        <end position="415"/>
    </location>
</feature>
<keyword evidence="7" id="KW-1185">Reference proteome</keyword>
<keyword evidence="4" id="KW-0175">Coiled coil</keyword>
<evidence type="ECO:0000256" key="4">
    <source>
        <dbReference type="SAM" id="Coils"/>
    </source>
</evidence>
<sequence>MVGSFSLLTSPVIDSSHTCPCICLETMNSSSMNLKNGGDVGLGRKSMGKKQSKNRQIGSLELSSSFVDSGKEFMGIVNKRSSTKQRKVRSPVIVSELGGQYEDNFEDVKTYFSFMDLGFCQCSFLVANKPGDGKVFIRNLGKEKQELAERIMVTRLHLYGKWIKKCDHGEIYQFISDENLELMRERLLETIIWPSDDTNTEKIVIVNDVLGYPPLVRLSVLLHMERNPIFVFPNAFEEATSLANVMGEDSFQGFGSDLEEEDVQEEEFVNGLLNVDGYGFDEIGEIWYMKKGCSLHIGRARIVGDKDIAKLLEAPEKDGFYHLYIVHEDKVDDVNRSFPVLPDVTVLPASSTLPETNPEPNTQQLMVTQNDTTNLSEAEPSGELVPAVGNVEENVEGENYEVQEIEEDNVELSDNDYEDKEDDDLFHEFVGNNEDIVDSDDEVVNEVGSDDEGPVYPEFNLEVDFKGKVVLTKGLKFPTNKCFRKALQYHAIDHGYDFYFLHNNNQRVSAYCAYKCGCPRKRARILECKCNARRK</sequence>
<dbReference type="Gramene" id="AUR62000123-RA">
    <property type="protein sequence ID" value="AUR62000123-RA:cds"/>
    <property type="gene ID" value="AUR62000123"/>
</dbReference>
<dbReference type="PANTHER" id="PTHR33791">
    <property type="entry name" value="CHAPERONIN-LIKE RBCX PROTEIN 1, CHLOROPLASTIC"/>
    <property type="match status" value="1"/>
</dbReference>
<evidence type="ECO:0000256" key="3">
    <source>
        <dbReference type="ARBA" id="ARBA00023300"/>
    </source>
</evidence>
<dbReference type="PANTHER" id="PTHR33791:SF1">
    <property type="entry name" value="RUBISCO CHAPERONE RBCX"/>
    <property type="match status" value="1"/>
</dbReference>
<keyword evidence="3" id="KW-0120">Carbon dioxide fixation</keyword>
<protein>
    <recommendedName>
        <fullName evidence="5">Transposase MuDR plant domain-containing protein</fullName>
    </recommendedName>
</protein>
<dbReference type="GO" id="GO:0044183">
    <property type="term" value="F:protein folding chaperone"/>
    <property type="evidence" value="ECO:0007669"/>
    <property type="project" value="InterPro"/>
</dbReference>
<evidence type="ECO:0000256" key="1">
    <source>
        <dbReference type="ARBA" id="ARBA00022531"/>
    </source>
</evidence>
<organism evidence="6 7">
    <name type="scientific">Chenopodium quinoa</name>
    <name type="common">Quinoa</name>
    <dbReference type="NCBI Taxonomy" id="63459"/>
    <lineage>
        <taxon>Eukaryota</taxon>
        <taxon>Viridiplantae</taxon>
        <taxon>Streptophyta</taxon>
        <taxon>Embryophyta</taxon>
        <taxon>Tracheophyta</taxon>
        <taxon>Spermatophyta</taxon>
        <taxon>Magnoliopsida</taxon>
        <taxon>eudicotyledons</taxon>
        <taxon>Gunneridae</taxon>
        <taxon>Pentapetalae</taxon>
        <taxon>Caryophyllales</taxon>
        <taxon>Chenopodiaceae</taxon>
        <taxon>Chenopodioideae</taxon>
        <taxon>Atripliceae</taxon>
        <taxon>Chenopodium</taxon>
    </lineage>
</organism>
<dbReference type="EnsemblPlants" id="AUR62000123-RA">
    <property type="protein sequence ID" value="AUR62000123-RA:cds"/>
    <property type="gene ID" value="AUR62000123"/>
</dbReference>
<dbReference type="Proteomes" id="UP000596660">
    <property type="component" value="Unplaced"/>
</dbReference>
<reference evidence="6" key="1">
    <citation type="journal article" date="2017" name="Nature">
        <title>The genome of Chenopodium quinoa.</title>
        <authorList>
            <person name="Jarvis D.E."/>
            <person name="Ho Y.S."/>
            <person name="Lightfoot D.J."/>
            <person name="Schmoeckel S.M."/>
            <person name="Li B."/>
            <person name="Borm T.J.A."/>
            <person name="Ohyanagi H."/>
            <person name="Mineta K."/>
            <person name="Michell C.T."/>
            <person name="Saber N."/>
            <person name="Kharbatia N.M."/>
            <person name="Rupper R.R."/>
            <person name="Sharp A.R."/>
            <person name="Dally N."/>
            <person name="Boughton B.A."/>
            <person name="Woo Y.H."/>
            <person name="Gao G."/>
            <person name="Schijlen E.G.W.M."/>
            <person name="Guo X."/>
            <person name="Momin A.A."/>
            <person name="Negrao S."/>
            <person name="Al-Babili S."/>
            <person name="Gehring C."/>
            <person name="Roessner U."/>
            <person name="Jung C."/>
            <person name="Murphy K."/>
            <person name="Arold S.T."/>
            <person name="Gojobori T."/>
            <person name="van der Linden C.G."/>
            <person name="van Loo E.N."/>
            <person name="Jellen E.N."/>
            <person name="Maughan P.J."/>
            <person name="Tester M."/>
        </authorList>
    </citation>
    <scope>NUCLEOTIDE SEQUENCE [LARGE SCALE GENOMIC DNA]</scope>
    <source>
        <strain evidence="6">cv. PI 614886</strain>
    </source>
</reference>
<proteinExistence type="predicted"/>
<name>A0A803KM67_CHEQI</name>
<dbReference type="GO" id="GO:0015979">
    <property type="term" value="P:photosynthesis"/>
    <property type="evidence" value="ECO:0007669"/>
    <property type="project" value="UniProtKB-KW"/>
</dbReference>
<keyword evidence="2" id="KW-0143">Chaperone</keyword>
<keyword evidence="1" id="KW-0602">Photosynthesis</keyword>
<accession>A0A803KM67</accession>
<dbReference type="GO" id="GO:0110102">
    <property type="term" value="P:ribulose bisphosphate carboxylase complex assembly"/>
    <property type="evidence" value="ECO:0007669"/>
    <property type="project" value="InterPro"/>
</dbReference>
<evidence type="ECO:0000256" key="2">
    <source>
        <dbReference type="ARBA" id="ARBA00023186"/>
    </source>
</evidence>
<dbReference type="InterPro" id="IPR038052">
    <property type="entry name" value="Chaperonin_RbcX_sf"/>
</dbReference>
<dbReference type="SUPFAM" id="SSF158615">
    <property type="entry name" value="RbcX-like"/>
    <property type="match status" value="1"/>
</dbReference>
<dbReference type="AlphaFoldDB" id="A0A803KM67"/>
<dbReference type="InterPro" id="IPR004332">
    <property type="entry name" value="Transposase_MuDR"/>
</dbReference>
<dbReference type="Pfam" id="PF03108">
    <property type="entry name" value="DBD_Tnp_Mut"/>
    <property type="match status" value="1"/>
</dbReference>
<reference evidence="6" key="2">
    <citation type="submission" date="2021-03" db="UniProtKB">
        <authorList>
            <consortium name="EnsemblPlants"/>
        </authorList>
    </citation>
    <scope>IDENTIFICATION</scope>
</reference>
<evidence type="ECO:0000259" key="5">
    <source>
        <dbReference type="Pfam" id="PF03108"/>
    </source>
</evidence>